<dbReference type="Proteomes" id="UP000295497">
    <property type="component" value="Chromosome"/>
</dbReference>
<evidence type="ECO:0000256" key="1">
    <source>
        <dbReference type="SAM" id="MobiDB-lite"/>
    </source>
</evidence>
<name>A0A4P2R281_SORCE</name>
<protein>
    <submittedName>
        <fullName evidence="2">Uncharacterized protein</fullName>
    </submittedName>
</protein>
<reference evidence="2 3" key="1">
    <citation type="submission" date="2015-09" db="EMBL/GenBank/DDBJ databases">
        <title>Sorangium comparison.</title>
        <authorList>
            <person name="Zaburannyi N."/>
            <person name="Bunk B."/>
            <person name="Overmann J."/>
            <person name="Mueller R."/>
        </authorList>
    </citation>
    <scope>NUCLEOTIDE SEQUENCE [LARGE SCALE GENOMIC DNA]</scope>
    <source>
        <strain evidence="2 3">So ce836</strain>
    </source>
</reference>
<evidence type="ECO:0000313" key="3">
    <source>
        <dbReference type="Proteomes" id="UP000295497"/>
    </source>
</evidence>
<dbReference type="AlphaFoldDB" id="A0A4P2R281"/>
<gene>
    <name evidence="2" type="ORF">SOCE836_092980</name>
</gene>
<evidence type="ECO:0000313" key="2">
    <source>
        <dbReference type="EMBL" id="AUX37079.1"/>
    </source>
</evidence>
<dbReference type="EMBL" id="CP012672">
    <property type="protein sequence ID" value="AUX37079.1"/>
    <property type="molecule type" value="Genomic_DNA"/>
</dbReference>
<proteinExistence type="predicted"/>
<accession>A0A4P2R281</accession>
<feature type="region of interest" description="Disordered" evidence="1">
    <location>
        <begin position="1"/>
        <end position="24"/>
    </location>
</feature>
<feature type="compositionally biased region" description="Basic residues" evidence="1">
    <location>
        <begin position="1"/>
        <end position="10"/>
    </location>
</feature>
<sequence>MFAKNLRKRGTSVALGEHPGGAQQNLANQGVANLVADAAEEMRNQPGWGLSGAIGVHESAGSVGVGRTPPKLCRDVLEPRMIRERGGDELGGRV</sequence>
<organism evidence="2 3">
    <name type="scientific">Sorangium cellulosum</name>
    <name type="common">Polyangium cellulosum</name>
    <dbReference type="NCBI Taxonomy" id="56"/>
    <lineage>
        <taxon>Bacteria</taxon>
        <taxon>Pseudomonadati</taxon>
        <taxon>Myxococcota</taxon>
        <taxon>Polyangia</taxon>
        <taxon>Polyangiales</taxon>
        <taxon>Polyangiaceae</taxon>
        <taxon>Sorangium</taxon>
    </lineage>
</organism>